<dbReference type="Proteomes" id="UP001492380">
    <property type="component" value="Unassembled WGS sequence"/>
</dbReference>
<name>A0ABR1Z4E8_9PEZI</name>
<protein>
    <submittedName>
        <fullName evidence="2">Uncharacterized protein</fullName>
    </submittedName>
</protein>
<evidence type="ECO:0000313" key="2">
    <source>
        <dbReference type="EMBL" id="KAK8247253.1"/>
    </source>
</evidence>
<reference evidence="2 3" key="1">
    <citation type="submission" date="2024-04" db="EMBL/GenBank/DDBJ databases">
        <title>Phyllosticta paracitricarpa is synonymous to the EU quarantine fungus P. citricarpa based on phylogenomic analyses.</title>
        <authorList>
            <consortium name="Lawrence Berkeley National Laboratory"/>
            <person name="Van Ingen-Buijs V.A."/>
            <person name="Van Westerhoven A.C."/>
            <person name="Haridas S."/>
            <person name="Skiadas P."/>
            <person name="Martin F."/>
            <person name="Groenewald J.Z."/>
            <person name="Crous P.W."/>
            <person name="Seidl M.F."/>
        </authorList>
    </citation>
    <scope>NUCLEOTIDE SEQUENCE [LARGE SCALE GENOMIC DNA]</scope>
    <source>
        <strain evidence="2 3">CBS 123374</strain>
    </source>
</reference>
<evidence type="ECO:0000256" key="1">
    <source>
        <dbReference type="SAM" id="MobiDB-lite"/>
    </source>
</evidence>
<keyword evidence="3" id="KW-1185">Reference proteome</keyword>
<comment type="caution">
    <text evidence="2">The sequence shown here is derived from an EMBL/GenBank/DDBJ whole genome shotgun (WGS) entry which is preliminary data.</text>
</comment>
<feature type="compositionally biased region" description="Low complexity" evidence="1">
    <location>
        <begin position="203"/>
        <end position="217"/>
    </location>
</feature>
<organism evidence="2 3">
    <name type="scientific">Phyllosticta capitalensis</name>
    <dbReference type="NCBI Taxonomy" id="121624"/>
    <lineage>
        <taxon>Eukaryota</taxon>
        <taxon>Fungi</taxon>
        <taxon>Dikarya</taxon>
        <taxon>Ascomycota</taxon>
        <taxon>Pezizomycotina</taxon>
        <taxon>Dothideomycetes</taxon>
        <taxon>Dothideomycetes incertae sedis</taxon>
        <taxon>Botryosphaeriales</taxon>
        <taxon>Phyllostictaceae</taxon>
        <taxon>Phyllosticta</taxon>
    </lineage>
</organism>
<proteinExistence type="predicted"/>
<gene>
    <name evidence="2" type="ORF">HDK90DRAFT_37251</name>
</gene>
<feature type="region of interest" description="Disordered" evidence="1">
    <location>
        <begin position="197"/>
        <end position="224"/>
    </location>
</feature>
<evidence type="ECO:0000313" key="3">
    <source>
        <dbReference type="Proteomes" id="UP001492380"/>
    </source>
</evidence>
<dbReference type="EMBL" id="JBBWRZ010000001">
    <property type="protein sequence ID" value="KAK8247253.1"/>
    <property type="molecule type" value="Genomic_DNA"/>
</dbReference>
<accession>A0ABR1Z4E8</accession>
<sequence>MFFSCPCILSIPSSHTNFFRHSITRLPFLSIVPSPYLEDLCPHQYESNEYIEGTTRLNTTCALRASRRSSIQKTVHFSITASSLPSPAPAPISPTTGSTPPTLTLNTGAPLQQRHSVIFAPNSPHRPSPSEMFGAFDPSPHPHVRHHLHTKPGHRRFDSIDENATLWDCEDFALPASPMTTGFSGASIADEDGLSLFSPTTNATGEDGAGESSASAAPFGRHSSIISNKRTSTSSFASSSLAAKRHSSSVGLVPLSGRNRASVCPFEEVAPPGEDDADNHKAWKRGSLFAA</sequence>